<dbReference type="EMBL" id="JBHUOL010000012">
    <property type="protein sequence ID" value="MFD2908970.1"/>
    <property type="molecule type" value="Genomic_DNA"/>
</dbReference>
<keyword evidence="3" id="KW-1185">Reference proteome</keyword>
<accession>A0ABW5Z7W6</accession>
<protein>
    <recommendedName>
        <fullName evidence="4">Lipoprotein</fullName>
    </recommendedName>
</protein>
<name>A0ABW5Z7W6_9FLAO</name>
<dbReference type="Proteomes" id="UP001597549">
    <property type="component" value="Unassembled WGS sequence"/>
</dbReference>
<evidence type="ECO:0000313" key="3">
    <source>
        <dbReference type="Proteomes" id="UP001597549"/>
    </source>
</evidence>
<gene>
    <name evidence="2" type="ORF">ACFSX9_09495</name>
</gene>
<reference evidence="3" key="1">
    <citation type="journal article" date="2019" name="Int. J. Syst. Evol. Microbiol.">
        <title>The Global Catalogue of Microorganisms (GCM) 10K type strain sequencing project: providing services to taxonomists for standard genome sequencing and annotation.</title>
        <authorList>
            <consortium name="The Broad Institute Genomics Platform"/>
            <consortium name="The Broad Institute Genome Sequencing Center for Infectious Disease"/>
            <person name="Wu L."/>
            <person name="Ma J."/>
        </authorList>
    </citation>
    <scope>NUCLEOTIDE SEQUENCE [LARGE SCALE GENOMIC DNA]</scope>
    <source>
        <strain evidence="3">KCTC 52644</strain>
    </source>
</reference>
<feature type="chain" id="PRO_5045891078" description="Lipoprotein" evidence="1">
    <location>
        <begin position="23"/>
        <end position="228"/>
    </location>
</feature>
<evidence type="ECO:0008006" key="4">
    <source>
        <dbReference type="Google" id="ProtNLM"/>
    </source>
</evidence>
<evidence type="ECO:0000256" key="1">
    <source>
        <dbReference type="SAM" id="SignalP"/>
    </source>
</evidence>
<dbReference type="RefSeq" id="WP_379806987.1">
    <property type="nucleotide sequence ID" value="NZ_JBHUOL010000012.1"/>
</dbReference>
<feature type="signal peptide" evidence="1">
    <location>
        <begin position="1"/>
        <end position="22"/>
    </location>
</feature>
<keyword evidence="1" id="KW-0732">Signal</keyword>
<comment type="caution">
    <text evidence="2">The sequence shown here is derived from an EMBL/GenBank/DDBJ whole genome shotgun (WGS) entry which is preliminary data.</text>
</comment>
<sequence length="228" mass="26522">MKVIKFLVLPAFFVLLCLSCQRTNYGTKVEKCELTLNSDSTYSYAYPAVVNANTENGIYHLYKDSIVLVRKHYPKIPSIDLGYICSVDNPDTLVMNFTNLYKEKIQVEFSINNNEKRYKTNASGQMQIRYSDLEKQKVIASNEKIFEFKIFYKNKQYVMAMDDYKNSIKPNQLDFALNQFLGEEFAVLKRNYAIIHDTIIVNDISRKLLGANNRIVKHEETASKKVYK</sequence>
<proteinExistence type="predicted"/>
<evidence type="ECO:0000313" key="2">
    <source>
        <dbReference type="EMBL" id="MFD2908970.1"/>
    </source>
</evidence>
<organism evidence="2 3">
    <name type="scientific">Flavobacterium ardleyense</name>
    <dbReference type="NCBI Taxonomy" id="2038737"/>
    <lineage>
        <taxon>Bacteria</taxon>
        <taxon>Pseudomonadati</taxon>
        <taxon>Bacteroidota</taxon>
        <taxon>Flavobacteriia</taxon>
        <taxon>Flavobacteriales</taxon>
        <taxon>Flavobacteriaceae</taxon>
        <taxon>Flavobacterium</taxon>
    </lineage>
</organism>